<evidence type="ECO:0000313" key="15">
    <source>
        <dbReference type="Proteomes" id="UP000190831"/>
    </source>
</evidence>
<dbReference type="SUPFAM" id="SSF54427">
    <property type="entry name" value="NTF2-like"/>
    <property type="match status" value="1"/>
</dbReference>
<dbReference type="PANTHER" id="PTHR10662:SF22">
    <property type="entry name" value="NUCLEAR RNA EXPORT FACTOR 1"/>
    <property type="match status" value="1"/>
</dbReference>
<dbReference type="OMA" id="YGGHEAW"/>
<comment type="subcellular location">
    <subcellularLocation>
        <location evidence="1">Nucleus</location>
    </subcellularLocation>
</comment>
<dbReference type="InterPro" id="IPR001611">
    <property type="entry name" value="Leu-rich_rpt"/>
</dbReference>
<evidence type="ECO:0000256" key="7">
    <source>
        <dbReference type="ARBA" id="ARBA00022816"/>
    </source>
</evidence>
<reference evidence="14 15" key="1">
    <citation type="submission" date="2016-03" db="EMBL/GenBank/DDBJ databases">
        <authorList>
            <person name="Devillers H."/>
        </authorList>
    </citation>
    <scope>NUCLEOTIDE SEQUENCE [LARGE SCALE GENOMIC DNA]</scope>
    <source>
        <strain evidence="14">CBS 6772</strain>
    </source>
</reference>
<dbReference type="InterPro" id="IPR005637">
    <property type="entry name" value="TAP_C_dom"/>
</dbReference>
<feature type="compositionally biased region" description="Low complexity" evidence="11">
    <location>
        <begin position="512"/>
        <end position="534"/>
    </location>
</feature>
<dbReference type="PROSITE" id="PS50177">
    <property type="entry name" value="NTF2_DOMAIN"/>
    <property type="match status" value="1"/>
</dbReference>
<feature type="domain" description="NTF2" evidence="12">
    <location>
        <begin position="283"/>
        <end position="470"/>
    </location>
</feature>
<evidence type="ECO:0000256" key="3">
    <source>
        <dbReference type="ARBA" id="ARBA00022448"/>
    </source>
</evidence>
<keyword evidence="3" id="KW-0813">Transport</keyword>
<sequence length="615" mass="68943">MNSGFQHTQNLGFIAQQAAIQSRVKVGVRGWQNATRQDLVNFVSRKTRIAITDSQVQGDMVVGFVNNQQDADSLINWNGVRFAGNALKFEIINDNGAGGNTGTSNTITLLKSFLFKRYNAQTKMMDLGNLRNDPDLVTNGLFSSTSTQSKMFPAMMKLASKEPQLIVESINLSNNNLRDVNMISSIAQTFPNLKNLCLANNQISKFRSLEVWKGKFKHLRELLMMNNPVTTDPLYRTEMLRLFPKLVILDNVLIRDENKLQQLYSIPMKIQQFFFESNELGQSSTDFVTNFLNLWDTNRVQLMGLYSPQSQFSISVDSSVPSSSVSNSDQNPTFSFYLPLSRNLTKVSSEKTKQQRLAMGQEAIDKLFSSLPKSKHYLQEQPSNYSLEAWSYPQVQGFIITLHGFFEEVDKPEIDANKGTSSTSGGRHRRFNHGHNNNSLNKLSRRSFDRTWIIVPNQGNVIIASDLFTIRPYADGSWIEPQQPTSIQQTATALTGVGNIPPSMGVQQPGVSPQGLVQQGLSQPGLQQPGIQQSNGQMNLQPGNLAPPAGQLQLPPEVQAKLNPHQQELLNKLHIETKLNAEYTYMLAEQSGWNYEIAIKGFQESMNNIPRQAFI</sequence>
<evidence type="ECO:0000256" key="9">
    <source>
        <dbReference type="ARBA" id="ARBA00055253"/>
    </source>
</evidence>
<dbReference type="FunFam" id="3.80.10.10:FF:000296">
    <property type="entry name" value="mRNA export factor MEX67"/>
    <property type="match status" value="1"/>
</dbReference>
<dbReference type="PROSITE" id="PS51281">
    <property type="entry name" value="TAP_C"/>
    <property type="match status" value="1"/>
</dbReference>
<dbReference type="GO" id="GO:0042272">
    <property type="term" value="C:nuclear RNA export factor complex"/>
    <property type="evidence" value="ECO:0007669"/>
    <property type="project" value="UniProtKB-ARBA"/>
</dbReference>
<dbReference type="OrthoDB" id="25872at2759"/>
<dbReference type="Gene3D" id="3.10.450.50">
    <property type="match status" value="1"/>
</dbReference>
<dbReference type="InterPro" id="IPR032675">
    <property type="entry name" value="LRR_dom_sf"/>
</dbReference>
<dbReference type="InterPro" id="IPR030217">
    <property type="entry name" value="NXF_fam"/>
</dbReference>
<dbReference type="AlphaFoldDB" id="A0A1G4MHG2"/>
<keyword evidence="7" id="KW-0509">mRNA transport</keyword>
<organism evidence="14 15">
    <name type="scientific">Lachancea fermentati</name>
    <name type="common">Zygosaccharomyces fermentati</name>
    <dbReference type="NCBI Taxonomy" id="4955"/>
    <lineage>
        <taxon>Eukaryota</taxon>
        <taxon>Fungi</taxon>
        <taxon>Dikarya</taxon>
        <taxon>Ascomycota</taxon>
        <taxon>Saccharomycotina</taxon>
        <taxon>Saccharomycetes</taxon>
        <taxon>Saccharomycetales</taxon>
        <taxon>Saccharomycetaceae</taxon>
        <taxon>Lachancea</taxon>
    </lineage>
</organism>
<accession>A0A1G4MHG2</accession>
<dbReference type="InterPro" id="IPR057125">
    <property type="entry name" value="NXF1/2/3/5-like_LRR"/>
</dbReference>
<evidence type="ECO:0000259" key="13">
    <source>
        <dbReference type="PROSITE" id="PS51281"/>
    </source>
</evidence>
<evidence type="ECO:0000256" key="11">
    <source>
        <dbReference type="SAM" id="MobiDB-lite"/>
    </source>
</evidence>
<dbReference type="Pfam" id="PF22602">
    <property type="entry name" value="NXF_NTF2"/>
    <property type="match status" value="1"/>
</dbReference>
<dbReference type="Gene3D" id="3.80.10.10">
    <property type="entry name" value="Ribonuclease Inhibitor"/>
    <property type="match status" value="1"/>
</dbReference>
<dbReference type="Proteomes" id="UP000190831">
    <property type="component" value="Chromosome G"/>
</dbReference>
<feature type="domain" description="TAP-C" evidence="13">
    <location>
        <begin position="564"/>
        <end position="615"/>
    </location>
</feature>
<comment type="function">
    <text evidence="9">Involved in the export of mRNA from the nucleus to the cytoplasm.</text>
</comment>
<evidence type="ECO:0000256" key="6">
    <source>
        <dbReference type="ARBA" id="ARBA00022737"/>
    </source>
</evidence>
<evidence type="ECO:0000256" key="4">
    <source>
        <dbReference type="ARBA" id="ARBA00022490"/>
    </source>
</evidence>
<dbReference type="CDD" id="cd14342">
    <property type="entry name" value="UBA_TAP-C"/>
    <property type="match status" value="1"/>
</dbReference>
<dbReference type="PROSITE" id="PS51450">
    <property type="entry name" value="LRR"/>
    <property type="match status" value="1"/>
</dbReference>
<dbReference type="InterPro" id="IPR018222">
    <property type="entry name" value="Nuclear_transport_factor_2_euk"/>
</dbReference>
<keyword evidence="15" id="KW-1185">Reference proteome</keyword>
<dbReference type="InterPro" id="IPR002075">
    <property type="entry name" value="NTF2_dom"/>
</dbReference>
<evidence type="ECO:0000313" key="14">
    <source>
        <dbReference type="EMBL" id="SCW03333.1"/>
    </source>
</evidence>
<evidence type="ECO:0000256" key="5">
    <source>
        <dbReference type="ARBA" id="ARBA00022614"/>
    </source>
</evidence>
<evidence type="ECO:0000259" key="12">
    <source>
        <dbReference type="PROSITE" id="PS50177"/>
    </source>
</evidence>
<name>A0A1G4MHG2_LACFM</name>
<comment type="similarity">
    <text evidence="2">Belongs to the NXF family.</text>
</comment>
<dbReference type="SMART" id="SM00804">
    <property type="entry name" value="TAP_C"/>
    <property type="match status" value="1"/>
</dbReference>
<feature type="region of interest" description="Disordered" evidence="11">
    <location>
        <begin position="414"/>
        <end position="438"/>
    </location>
</feature>
<keyword evidence="4" id="KW-0963">Cytoplasm</keyword>
<evidence type="ECO:0000256" key="1">
    <source>
        <dbReference type="ARBA" id="ARBA00004123"/>
    </source>
</evidence>
<evidence type="ECO:0000256" key="10">
    <source>
        <dbReference type="ARBA" id="ARBA00069694"/>
    </source>
</evidence>
<dbReference type="PANTHER" id="PTHR10662">
    <property type="entry name" value="NUCLEAR RNA EXPORT FACTOR"/>
    <property type="match status" value="1"/>
</dbReference>
<dbReference type="STRING" id="4955.A0A1G4MHG2"/>
<keyword evidence="6" id="KW-0677">Repeat</keyword>
<dbReference type="Pfam" id="PF03943">
    <property type="entry name" value="TAP_C"/>
    <property type="match status" value="1"/>
</dbReference>
<dbReference type="FunFam" id="1.10.8.10:FF:000018">
    <property type="entry name" value="Nuclear RNA export factor 1"/>
    <property type="match status" value="1"/>
</dbReference>
<dbReference type="InterPro" id="IPR040736">
    <property type="entry name" value="Mex67_RRM"/>
</dbReference>
<dbReference type="EMBL" id="LT598486">
    <property type="protein sequence ID" value="SCW03333.1"/>
    <property type="molecule type" value="Genomic_DNA"/>
</dbReference>
<protein>
    <recommendedName>
        <fullName evidence="10">mRNA export factor MEX67</fullName>
    </recommendedName>
</protein>
<dbReference type="Gene3D" id="1.10.8.10">
    <property type="entry name" value="DNA helicase RuvA subunit, C-terminal domain"/>
    <property type="match status" value="1"/>
</dbReference>
<keyword evidence="5" id="KW-0433">Leucine-rich repeat</keyword>
<gene>
    <name evidence="14" type="ORF">LAFE_0G08108G</name>
</gene>
<evidence type="ECO:0000256" key="2">
    <source>
        <dbReference type="ARBA" id="ARBA00009285"/>
    </source>
</evidence>
<dbReference type="InterPro" id="IPR032710">
    <property type="entry name" value="NTF2-like_dom_sf"/>
</dbReference>
<proteinExistence type="inferred from homology"/>
<dbReference type="Pfam" id="PF24048">
    <property type="entry name" value="LRR_NXF1-5"/>
    <property type="match status" value="1"/>
</dbReference>
<dbReference type="InterPro" id="IPR009060">
    <property type="entry name" value="UBA-like_sf"/>
</dbReference>
<dbReference type="SUPFAM" id="SSF52058">
    <property type="entry name" value="L domain-like"/>
    <property type="match status" value="1"/>
</dbReference>
<keyword evidence="8" id="KW-0539">Nucleus</keyword>
<dbReference type="Pfam" id="PF18444">
    <property type="entry name" value="RRM_9"/>
    <property type="match status" value="1"/>
</dbReference>
<feature type="region of interest" description="Disordered" evidence="11">
    <location>
        <begin position="508"/>
        <end position="552"/>
    </location>
</feature>
<dbReference type="GO" id="GO:0016973">
    <property type="term" value="P:poly(A)+ mRNA export from nucleus"/>
    <property type="evidence" value="ECO:0007669"/>
    <property type="project" value="TreeGrafter"/>
</dbReference>
<evidence type="ECO:0000256" key="8">
    <source>
        <dbReference type="ARBA" id="ARBA00023242"/>
    </source>
</evidence>
<dbReference type="GO" id="GO:0003723">
    <property type="term" value="F:RNA binding"/>
    <property type="evidence" value="ECO:0007669"/>
    <property type="project" value="TreeGrafter"/>
</dbReference>
<dbReference type="SUPFAM" id="SSF46934">
    <property type="entry name" value="UBA-like"/>
    <property type="match status" value="1"/>
</dbReference>